<keyword evidence="2" id="KW-1185">Reference proteome</keyword>
<protein>
    <submittedName>
        <fullName evidence="1">DUF1853 family protein</fullName>
    </submittedName>
</protein>
<dbReference type="Pfam" id="PF08907">
    <property type="entry name" value="DUF1853"/>
    <property type="match status" value="1"/>
</dbReference>
<dbReference type="AlphaFoldDB" id="A0A9X1IPG9"/>
<sequence>MTMTMATGQDSVVDDLIWLVEGHYIECDFDLTPYWHENIAERLQTLSDHPAPLYTALAECKSHFMGSYFETLFSFAIEHLSTLIIRLEHTQIQADGRTLGEVDMLVETPIGTFHQFEIAIKFYLERPDLAPHDWIGPNKNDSLLKKVTRARQHQLTMFTTPPGAAILDAVANKQKADGNLLMFGRLYSALNSQADIDAWLQQADRGGWIRVELLPRLAQHFTHYAKMKKPHWMASPSREAVSLLCAERLAAECVHAFLSDDRPVHLCLWPTTGLNRVNPSPKALFVVPEGW</sequence>
<proteinExistence type="predicted"/>
<gene>
    <name evidence="1" type="ORF">LG368_12685</name>
</gene>
<evidence type="ECO:0000313" key="2">
    <source>
        <dbReference type="Proteomes" id="UP001139095"/>
    </source>
</evidence>
<name>A0A9X1IPG9_9GAMM</name>
<reference evidence="1" key="1">
    <citation type="submission" date="2021-10" db="EMBL/GenBank/DDBJ databases">
        <title>Marinomonas pontica sp. nov., isolated from the Black Sea.</title>
        <authorList>
            <person name="Zhao L.-H."/>
            <person name="Xue J.-H."/>
        </authorList>
    </citation>
    <scope>NUCLEOTIDE SEQUENCE</scope>
    <source>
        <strain evidence="1">E8</strain>
    </source>
</reference>
<dbReference type="RefSeq" id="WP_226755099.1">
    <property type="nucleotide sequence ID" value="NZ_JAJATW010000021.1"/>
</dbReference>
<dbReference type="Proteomes" id="UP001139095">
    <property type="component" value="Unassembled WGS sequence"/>
</dbReference>
<dbReference type="EMBL" id="JAJATW010000021">
    <property type="protein sequence ID" value="MCB5162752.1"/>
    <property type="molecule type" value="Genomic_DNA"/>
</dbReference>
<organism evidence="1 2">
    <name type="scientific">Marinomonas algarum</name>
    <dbReference type="NCBI Taxonomy" id="2883105"/>
    <lineage>
        <taxon>Bacteria</taxon>
        <taxon>Pseudomonadati</taxon>
        <taxon>Pseudomonadota</taxon>
        <taxon>Gammaproteobacteria</taxon>
        <taxon>Oceanospirillales</taxon>
        <taxon>Oceanospirillaceae</taxon>
        <taxon>Marinomonas</taxon>
    </lineage>
</organism>
<dbReference type="InterPro" id="IPR015003">
    <property type="entry name" value="DUF1853"/>
</dbReference>
<comment type="caution">
    <text evidence="1">The sequence shown here is derived from an EMBL/GenBank/DDBJ whole genome shotgun (WGS) entry which is preliminary data.</text>
</comment>
<evidence type="ECO:0000313" key="1">
    <source>
        <dbReference type="EMBL" id="MCB5162752.1"/>
    </source>
</evidence>
<accession>A0A9X1IPG9</accession>